<keyword evidence="4 10" id="KW-0633">Potassium transport</keyword>
<keyword evidence="8 10" id="KW-0406">Ion transport</keyword>
<reference evidence="12 13" key="1">
    <citation type="submission" date="2015-03" db="EMBL/GenBank/DDBJ databases">
        <authorList>
            <person name="Krishnan R."/>
            <person name="Midha S."/>
            <person name="Patil P.B."/>
            <person name="Rameshkumar N."/>
        </authorList>
    </citation>
    <scope>NUCLEOTIDE SEQUENCE [LARGE SCALE GENOMIC DNA]</scope>
    <source>
        <strain evidence="12 13">L1E11</strain>
    </source>
</reference>
<feature type="transmembrane region" description="Helical" evidence="11">
    <location>
        <begin position="7"/>
        <end position="27"/>
    </location>
</feature>
<feature type="transmembrane region" description="Helical" evidence="11">
    <location>
        <begin position="178"/>
        <end position="199"/>
    </location>
</feature>
<keyword evidence="9 10" id="KW-0472">Membrane</keyword>
<feature type="transmembrane region" description="Helical" evidence="11">
    <location>
        <begin position="235"/>
        <end position="254"/>
    </location>
</feature>
<feature type="transmembrane region" description="Helical" evidence="11">
    <location>
        <begin position="133"/>
        <end position="157"/>
    </location>
</feature>
<evidence type="ECO:0000256" key="1">
    <source>
        <dbReference type="ARBA" id="ARBA00004651"/>
    </source>
</evidence>
<dbReference type="Proteomes" id="UP000248090">
    <property type="component" value="Unassembled WGS sequence"/>
</dbReference>
<feature type="transmembrane region" description="Helical" evidence="11">
    <location>
        <begin position="274"/>
        <end position="291"/>
    </location>
</feature>
<feature type="transmembrane region" description="Helical" evidence="11">
    <location>
        <begin position="458"/>
        <end position="479"/>
    </location>
</feature>
<feature type="transmembrane region" description="Helical" evidence="11">
    <location>
        <begin position="328"/>
        <end position="347"/>
    </location>
</feature>
<sequence>MSRLRALGFVLGAITCFLSLFMLPPWLLLIFEGDSDRGAFALSFILALCSGLTMLGLGYGARMHLRARHLFLLTVLSWLVLSFFGALPFMFSRLHLSLTDAIFETVSGITTTGSTVLSNLPTLSHGMLLWRGLLQWMGGIGIIVMAMAILPFLRVGGMKLFQTESSDRSDNHLPNARALAASIGKVYGSITLLCLLTFWIGGMRFFDALVHALATVSTGGFGNYDDSFAHFTQPFLAWAGSFFMLLSALPLALYGRIFKRTNKPIWQDDQVKGLLRFLLFVIVILAIWLKLQPAYAYMSWEEAFRYTTFNVISVVTTTGFAYTDYTQWGAFAVLTFFFLTFMGGCSGSTSGGIKMFRFQLCTRALMGQLHQLLHPRAIREQRYNGRTVSDEVLRAIIAFAFFYCLTVALIGLALTTMGLDVLTSLSGAATAVSNVGPGIGDIIGPAGNFASLPDGAKWLLAFGMLMGRLEILTVLVLLIPNAWRW</sequence>
<evidence type="ECO:0000256" key="3">
    <source>
        <dbReference type="ARBA" id="ARBA00022475"/>
    </source>
</evidence>
<dbReference type="PIRSF" id="PIRSF006247">
    <property type="entry name" value="TrkH"/>
    <property type="match status" value="1"/>
</dbReference>
<evidence type="ECO:0000256" key="7">
    <source>
        <dbReference type="ARBA" id="ARBA00022989"/>
    </source>
</evidence>
<evidence type="ECO:0000313" key="13">
    <source>
        <dbReference type="Proteomes" id="UP000248090"/>
    </source>
</evidence>
<evidence type="ECO:0000256" key="5">
    <source>
        <dbReference type="ARBA" id="ARBA00022692"/>
    </source>
</evidence>
<evidence type="ECO:0000256" key="11">
    <source>
        <dbReference type="SAM" id="Phobius"/>
    </source>
</evidence>
<dbReference type="PANTHER" id="PTHR32024:SF3">
    <property type="entry name" value="TRK SYSTEM POTASSIUM UPTAKE PROTEIN"/>
    <property type="match status" value="1"/>
</dbReference>
<accession>A0ABX5LQW5</accession>
<keyword evidence="5 11" id="KW-0812">Transmembrane</keyword>
<evidence type="ECO:0000256" key="4">
    <source>
        <dbReference type="ARBA" id="ARBA00022538"/>
    </source>
</evidence>
<evidence type="ECO:0000313" key="12">
    <source>
        <dbReference type="EMBL" id="PXF28771.1"/>
    </source>
</evidence>
<dbReference type="Pfam" id="PF02386">
    <property type="entry name" value="TrkH"/>
    <property type="match status" value="1"/>
</dbReference>
<feature type="transmembrane region" description="Helical" evidence="11">
    <location>
        <begin position="70"/>
        <end position="91"/>
    </location>
</feature>
<comment type="similarity">
    <text evidence="10">Belongs to the TrkH potassium transport family.</text>
</comment>
<keyword evidence="13" id="KW-1185">Reference proteome</keyword>
<dbReference type="EMBL" id="LAPT01000147">
    <property type="protein sequence ID" value="PXF28771.1"/>
    <property type="molecule type" value="Genomic_DNA"/>
</dbReference>
<feature type="transmembrane region" description="Helical" evidence="11">
    <location>
        <begin position="39"/>
        <end position="58"/>
    </location>
</feature>
<proteinExistence type="inferred from homology"/>
<protein>
    <recommendedName>
        <fullName evidence="10">Trk system potassium uptake protein</fullName>
    </recommendedName>
</protein>
<evidence type="ECO:0000256" key="2">
    <source>
        <dbReference type="ARBA" id="ARBA00022448"/>
    </source>
</evidence>
<comment type="caution">
    <text evidence="12">The sequence shown here is derived from an EMBL/GenBank/DDBJ whole genome shotgun (WGS) entry which is preliminary data.</text>
</comment>
<organism evidence="12 13">
    <name type="scientific">Pokkaliibacter plantistimulans</name>
    <dbReference type="NCBI Taxonomy" id="1635171"/>
    <lineage>
        <taxon>Bacteria</taxon>
        <taxon>Pseudomonadati</taxon>
        <taxon>Pseudomonadota</taxon>
        <taxon>Gammaproteobacteria</taxon>
        <taxon>Oceanospirillales</taxon>
        <taxon>Balneatrichaceae</taxon>
        <taxon>Pokkaliibacter</taxon>
    </lineage>
</organism>
<keyword evidence="2 10" id="KW-0813">Transport</keyword>
<evidence type="ECO:0000256" key="10">
    <source>
        <dbReference type="PIRNR" id="PIRNR006247"/>
    </source>
</evidence>
<dbReference type="InterPro" id="IPR004772">
    <property type="entry name" value="TrkH"/>
</dbReference>
<keyword evidence="10" id="KW-0997">Cell inner membrane</keyword>
<evidence type="ECO:0000256" key="9">
    <source>
        <dbReference type="ARBA" id="ARBA00023136"/>
    </source>
</evidence>
<evidence type="ECO:0000256" key="6">
    <source>
        <dbReference type="ARBA" id="ARBA00022958"/>
    </source>
</evidence>
<keyword evidence="7 11" id="KW-1133">Transmembrane helix</keyword>
<comment type="subcellular location">
    <subcellularLocation>
        <location evidence="10">Cell inner membrane</location>
        <topology evidence="10">Multi-pass membrane protein</topology>
    </subcellularLocation>
    <subcellularLocation>
        <location evidence="1">Cell membrane</location>
        <topology evidence="1">Multi-pass membrane protein</topology>
    </subcellularLocation>
</comment>
<evidence type="ECO:0000256" key="8">
    <source>
        <dbReference type="ARBA" id="ARBA00023065"/>
    </source>
</evidence>
<keyword evidence="6 10" id="KW-0630">Potassium</keyword>
<dbReference type="PANTHER" id="PTHR32024">
    <property type="entry name" value="TRK SYSTEM POTASSIUM UPTAKE PROTEIN TRKG-RELATED"/>
    <property type="match status" value="1"/>
</dbReference>
<keyword evidence="3 10" id="KW-1003">Cell membrane</keyword>
<feature type="transmembrane region" description="Helical" evidence="11">
    <location>
        <begin position="392"/>
        <end position="414"/>
    </location>
</feature>
<dbReference type="InterPro" id="IPR003445">
    <property type="entry name" value="Cat_transpt"/>
</dbReference>
<gene>
    <name evidence="12" type="ORF">WH50_24520</name>
</gene>
<name>A0ABX5LQW5_9GAMM</name>